<dbReference type="KEGG" id="mcn:Mcup_0409"/>
<dbReference type="InterPro" id="IPR036291">
    <property type="entry name" value="NAD(P)-bd_dom_sf"/>
</dbReference>
<proteinExistence type="predicted"/>
<dbReference type="Pfam" id="PF01488">
    <property type="entry name" value="Shikimate_DH"/>
    <property type="match status" value="1"/>
</dbReference>
<feature type="domain" description="Quinate/shikimate 5-dehydrogenase/glutamyl-tRNA reductase" evidence="1">
    <location>
        <begin position="39"/>
        <end position="95"/>
    </location>
</feature>
<name>F4FZT8_METCR</name>
<reference evidence="2 3" key="1">
    <citation type="journal article" date="2011" name="J. Bacteriol.">
        <title>Complete genome sequence of Metallosphaera cuprina, a metal sulfide-oxidizing archaeon from a hot spring.</title>
        <authorList>
            <person name="Liu L.J."/>
            <person name="You X.Y."/>
            <person name="Zheng H."/>
            <person name="Wang S."/>
            <person name="Jiang C.Y."/>
            <person name="Liu S.J."/>
        </authorList>
    </citation>
    <scope>NUCLEOTIDE SEQUENCE [LARGE SCALE GENOMIC DNA]</scope>
    <source>
        <strain evidence="2 3">Ar-4</strain>
    </source>
</reference>
<evidence type="ECO:0000313" key="3">
    <source>
        <dbReference type="Proteomes" id="UP000007812"/>
    </source>
</evidence>
<dbReference type="STRING" id="1006006.Mcup_0409"/>
<dbReference type="PANTHER" id="PTHR21089">
    <property type="entry name" value="SHIKIMATE DEHYDROGENASE"/>
    <property type="match status" value="1"/>
</dbReference>
<dbReference type="PATRIC" id="fig|1006006.8.peg.411"/>
<dbReference type="SUPFAM" id="SSF51735">
    <property type="entry name" value="NAD(P)-binding Rossmann-fold domains"/>
    <property type="match status" value="1"/>
</dbReference>
<evidence type="ECO:0000259" key="1">
    <source>
        <dbReference type="Pfam" id="PF01488"/>
    </source>
</evidence>
<dbReference type="CDD" id="cd01065">
    <property type="entry name" value="NAD_bind_Shikimate_DH"/>
    <property type="match status" value="1"/>
</dbReference>
<evidence type="ECO:0000313" key="2">
    <source>
        <dbReference type="EMBL" id="AEB94517.1"/>
    </source>
</evidence>
<dbReference type="GO" id="GO:0004764">
    <property type="term" value="F:shikimate 3-dehydrogenase (NADP+) activity"/>
    <property type="evidence" value="ECO:0007669"/>
    <property type="project" value="InterPro"/>
</dbReference>
<sequence length="184" mass="20091">MISHLDDLTSEAERIGAVNTVHERRGYNTDYLAIKSLVSSKFNSGGSALILGAGGASRAAAFALGDLGYKILIVNRTRERGEELVSKLSEHGINARFTTGCNADYEILVNTIPDPSAVPMDCVKGKLVVEFVYDKESPFLRRARELGMKVIDGLEILVRQAMEAEKIWFGKSLEDSEVVRTIAG</sequence>
<dbReference type="Gene3D" id="3.40.50.720">
    <property type="entry name" value="NAD(P)-binding Rossmann-like Domain"/>
    <property type="match status" value="1"/>
</dbReference>
<accession>F4FZT8</accession>
<protein>
    <submittedName>
        <fullName evidence="2">Shikimate dehydrogenase</fullName>
    </submittedName>
</protein>
<dbReference type="InterPro" id="IPR006151">
    <property type="entry name" value="Shikm_DH/Glu-tRNA_Rdtase"/>
</dbReference>
<dbReference type="Gene3D" id="3.40.50.10860">
    <property type="entry name" value="Leucine Dehydrogenase, chain A, domain 1"/>
    <property type="match status" value="1"/>
</dbReference>
<dbReference type="GO" id="GO:0019632">
    <property type="term" value="P:shikimate metabolic process"/>
    <property type="evidence" value="ECO:0007669"/>
    <property type="project" value="TreeGrafter"/>
</dbReference>
<dbReference type="HOGENOM" id="CLU_044063_3_1_2"/>
<dbReference type="GO" id="GO:0009423">
    <property type="term" value="P:chorismate biosynthetic process"/>
    <property type="evidence" value="ECO:0007669"/>
    <property type="project" value="TreeGrafter"/>
</dbReference>
<keyword evidence="3" id="KW-1185">Reference proteome</keyword>
<dbReference type="AlphaFoldDB" id="F4FZT8"/>
<dbReference type="eggNOG" id="arCOG01033">
    <property type="taxonomic scope" value="Archaea"/>
</dbReference>
<dbReference type="PANTHER" id="PTHR21089:SF1">
    <property type="entry name" value="BIFUNCTIONAL 3-DEHYDROQUINATE DEHYDRATASE_SHIKIMATE DEHYDROGENASE, CHLOROPLASTIC"/>
    <property type="match status" value="1"/>
</dbReference>
<gene>
    <name evidence="2" type="ordered locus">Mcup_0409</name>
</gene>
<organism evidence="2 3">
    <name type="scientific">Metallosphaera cuprina (strain Ar-4)</name>
    <dbReference type="NCBI Taxonomy" id="1006006"/>
    <lineage>
        <taxon>Archaea</taxon>
        <taxon>Thermoproteota</taxon>
        <taxon>Thermoprotei</taxon>
        <taxon>Sulfolobales</taxon>
        <taxon>Sulfolobaceae</taxon>
        <taxon>Metallosphaera</taxon>
    </lineage>
</organism>
<dbReference type="Proteomes" id="UP000007812">
    <property type="component" value="Chromosome"/>
</dbReference>
<dbReference type="InterPro" id="IPR022893">
    <property type="entry name" value="Shikimate_DH_fam"/>
</dbReference>
<dbReference type="EMBL" id="CP002656">
    <property type="protein sequence ID" value="AEB94517.1"/>
    <property type="molecule type" value="Genomic_DNA"/>
</dbReference>